<dbReference type="InterPro" id="IPR055411">
    <property type="entry name" value="LRR_FXL15/At3g58940/PEG3-like"/>
</dbReference>
<dbReference type="InterPro" id="IPR053781">
    <property type="entry name" value="F-box_AtFBL13-like"/>
</dbReference>
<dbReference type="EMBL" id="JAEFBK010000010">
    <property type="protein sequence ID" value="KAG7561413.1"/>
    <property type="molecule type" value="Genomic_DNA"/>
</dbReference>
<dbReference type="CDD" id="cd22160">
    <property type="entry name" value="F-box_AtFBL13-like"/>
    <property type="match status" value="1"/>
</dbReference>
<dbReference type="PANTHER" id="PTHR31293:SF16">
    <property type="entry name" value="RNI-LIKE SUPERFAMILY PROTEIN"/>
    <property type="match status" value="1"/>
</dbReference>
<evidence type="ECO:0000259" key="1">
    <source>
        <dbReference type="PROSITE" id="PS50181"/>
    </source>
</evidence>
<reference evidence="2 3" key="1">
    <citation type="submission" date="2020-12" db="EMBL/GenBank/DDBJ databases">
        <title>Concerted genomic and epigenomic changes stabilize Arabidopsis allopolyploids.</title>
        <authorList>
            <person name="Chen Z."/>
        </authorList>
    </citation>
    <scope>NUCLEOTIDE SEQUENCE [LARGE SCALE GENOMIC DNA]</scope>
    <source>
        <strain evidence="2">Allo738</strain>
        <tissue evidence="2">Leaf</tissue>
    </source>
</reference>
<keyword evidence="3" id="KW-1185">Reference proteome</keyword>
<dbReference type="InterPro" id="IPR001810">
    <property type="entry name" value="F-box_dom"/>
</dbReference>
<organism evidence="2 3">
    <name type="scientific">Arabidopsis thaliana x Arabidopsis arenosa</name>
    <dbReference type="NCBI Taxonomy" id="1240361"/>
    <lineage>
        <taxon>Eukaryota</taxon>
        <taxon>Viridiplantae</taxon>
        <taxon>Streptophyta</taxon>
        <taxon>Embryophyta</taxon>
        <taxon>Tracheophyta</taxon>
        <taxon>Spermatophyta</taxon>
        <taxon>Magnoliopsida</taxon>
        <taxon>eudicotyledons</taxon>
        <taxon>Gunneridae</taxon>
        <taxon>Pentapetalae</taxon>
        <taxon>rosids</taxon>
        <taxon>malvids</taxon>
        <taxon>Brassicales</taxon>
        <taxon>Brassicaceae</taxon>
        <taxon>Camelineae</taxon>
        <taxon>Arabidopsis</taxon>
    </lineage>
</organism>
<evidence type="ECO:0000313" key="3">
    <source>
        <dbReference type="Proteomes" id="UP000694240"/>
    </source>
</evidence>
<name>A0A8T1ZS66_9BRAS</name>
<dbReference type="PROSITE" id="PS50181">
    <property type="entry name" value="FBOX"/>
    <property type="match status" value="1"/>
</dbReference>
<dbReference type="SMART" id="SM00579">
    <property type="entry name" value="FBD"/>
    <property type="match status" value="1"/>
</dbReference>
<dbReference type="InterPro" id="IPR055294">
    <property type="entry name" value="FBL60-like"/>
</dbReference>
<dbReference type="Pfam" id="PF24758">
    <property type="entry name" value="LRR_At5g56370"/>
    <property type="match status" value="1"/>
</dbReference>
<accession>A0A8T1ZS66</accession>
<feature type="domain" description="F-box" evidence="1">
    <location>
        <begin position="11"/>
        <end position="64"/>
    </location>
</feature>
<dbReference type="Pfam" id="PF00646">
    <property type="entry name" value="F-box"/>
    <property type="match status" value="1"/>
</dbReference>
<dbReference type="InterPro" id="IPR006566">
    <property type="entry name" value="FBD"/>
</dbReference>
<dbReference type="PANTHER" id="PTHR31293">
    <property type="entry name" value="RNI-LIKE SUPERFAMILY PROTEIN"/>
    <property type="match status" value="1"/>
</dbReference>
<dbReference type="AlphaFoldDB" id="A0A8T1ZS66"/>
<dbReference type="Proteomes" id="UP000694240">
    <property type="component" value="Chromosome 10"/>
</dbReference>
<evidence type="ECO:0000313" key="2">
    <source>
        <dbReference type="EMBL" id="KAG7561413.1"/>
    </source>
</evidence>
<proteinExistence type="predicted"/>
<dbReference type="SMART" id="SM00256">
    <property type="entry name" value="FBOX"/>
    <property type="match status" value="1"/>
</dbReference>
<comment type="caution">
    <text evidence="2">The sequence shown here is derived from an EMBL/GenBank/DDBJ whole genome shotgun (WGS) entry which is preliminary data.</text>
</comment>
<sequence length="490" mass="55922">MNSKKVDLGSKDLINSLPDALLCHILSFLSTKDAALTSLLSKRWRFLLAFVPNLDLDSSVFKHRKVAKRRRQWIHKSFKVFVNRLMALQGNAPLNRFSLKCKVRCDSACVDGWIFNVFMNKTLVRLKLGSKDEFIIDVQQVLLPKLKTLYLHGFVCFEESGIACANLISGCPVLEELVMINLMWGLLDVCSVSNPTLKRVTICCETIDYNPQSVSFDTPNLVYLEFTDVVAIKYPKVNLDSLVEARLGLRLTPYQITRARNSVDGVEEEMVGNASDFLMGISNVKILYLSSHTLEVLNFCCKEVPLFKNLTHLTIETDEDVGWESLPNLLENCPNLETIIFKGLHYRDTNQCWDERYRFKDTMKCFEDADRCVCKPWEGTPICLSSSPVKYIEVLKFGEVYSYKDDMDRQTEVIKYFLETMPNLEQVILYFYTPFDDDLSILSTELQMLEKVASPKCKIQVISDNISFSSTVHSSSSASGLVFFNNTFPV</sequence>
<gene>
    <name evidence="2" type="ORF">ISN45_Aa05g028300</name>
</gene>
<protein>
    <submittedName>
        <fullName evidence="2">Leucine-rich repeat 2</fullName>
    </submittedName>
</protein>